<dbReference type="RefSeq" id="XP_019019029.1">
    <property type="nucleotide sequence ID" value="XM_019164049.1"/>
</dbReference>
<dbReference type="PROSITE" id="PS01331">
    <property type="entry name" value="THYMIDYLATE_KINASE"/>
    <property type="match status" value="1"/>
</dbReference>
<keyword evidence="7" id="KW-0547">Nucleotide-binding</keyword>
<dbReference type="FunFam" id="3.40.50.300:FF:000679">
    <property type="entry name" value="Thymidylate kinase"/>
    <property type="match status" value="1"/>
</dbReference>
<keyword evidence="5" id="KW-0808">Transferase</keyword>
<keyword evidence="9" id="KW-0067">ATP-binding</keyword>
<dbReference type="GO" id="GO:0005524">
    <property type="term" value="F:ATP binding"/>
    <property type="evidence" value="ECO:0007669"/>
    <property type="project" value="UniProtKB-KW"/>
</dbReference>
<dbReference type="Pfam" id="PF02223">
    <property type="entry name" value="Thymidylate_kin"/>
    <property type="match status" value="1"/>
</dbReference>
<dbReference type="PANTHER" id="PTHR10344:SF1">
    <property type="entry name" value="THYMIDYLATE KINASE"/>
    <property type="match status" value="1"/>
</dbReference>
<gene>
    <name evidence="11" type="ORF">PICMEDRAFT_71925</name>
</gene>
<evidence type="ECO:0000256" key="8">
    <source>
        <dbReference type="ARBA" id="ARBA00022777"/>
    </source>
</evidence>
<comment type="pathway">
    <text evidence="1">Pyrimidine metabolism; dTTP biosynthesis.</text>
</comment>
<dbReference type="GO" id="GO:0006233">
    <property type="term" value="P:dTDP biosynthetic process"/>
    <property type="evidence" value="ECO:0007669"/>
    <property type="project" value="EnsemblFungi"/>
</dbReference>
<accession>A0A1E3NPC9</accession>
<evidence type="ECO:0000256" key="9">
    <source>
        <dbReference type="ARBA" id="ARBA00022840"/>
    </source>
</evidence>
<evidence type="ECO:0000256" key="1">
    <source>
        <dbReference type="ARBA" id="ARBA00004992"/>
    </source>
</evidence>
<dbReference type="NCBIfam" id="TIGR00041">
    <property type="entry name" value="DTMP_kinase"/>
    <property type="match status" value="1"/>
</dbReference>
<evidence type="ECO:0000256" key="2">
    <source>
        <dbReference type="ARBA" id="ARBA00009776"/>
    </source>
</evidence>
<evidence type="ECO:0000256" key="7">
    <source>
        <dbReference type="ARBA" id="ARBA00022741"/>
    </source>
</evidence>
<sequence>MRGALIAIEGLDRTGKTTQTERLLAKLKELNITHKLVKFPKRDTQIGKLINTYLTEKSFDLNDQAAHLLFSANRWEVIEEIKKDLQDGTVVILDRYVYSGVAYSAAKGLDFQWCLSPDIGLPKPDLTIFLKFRQSENASRAGFGDERYEVAEFQEKVKHIFENFSTNSEWSPLYVDGLSIDQVHGKIWALLQKYLGGLDNGLQVFSI</sequence>
<dbReference type="CDD" id="cd01672">
    <property type="entry name" value="TMPK"/>
    <property type="match status" value="1"/>
</dbReference>
<evidence type="ECO:0000313" key="11">
    <source>
        <dbReference type="EMBL" id="ODQ47916.1"/>
    </source>
</evidence>
<dbReference type="InterPro" id="IPR018095">
    <property type="entry name" value="Thymidylate_kin_CS"/>
</dbReference>
<dbReference type="GO" id="GO:0005634">
    <property type="term" value="C:nucleus"/>
    <property type="evidence" value="ECO:0007669"/>
    <property type="project" value="EnsemblFungi"/>
</dbReference>
<dbReference type="InterPro" id="IPR018094">
    <property type="entry name" value="Thymidylate_kinase"/>
</dbReference>
<dbReference type="EMBL" id="KV454002">
    <property type="protein sequence ID" value="ODQ47916.1"/>
    <property type="molecule type" value="Genomic_DNA"/>
</dbReference>
<dbReference type="GO" id="GO:0006235">
    <property type="term" value="P:dTTP biosynthetic process"/>
    <property type="evidence" value="ECO:0007669"/>
    <property type="project" value="EnsemblFungi"/>
</dbReference>
<dbReference type="GO" id="GO:0004798">
    <property type="term" value="F:dTMP kinase activity"/>
    <property type="evidence" value="ECO:0007669"/>
    <property type="project" value="UniProtKB-EC"/>
</dbReference>
<evidence type="ECO:0000256" key="3">
    <source>
        <dbReference type="ARBA" id="ARBA00012980"/>
    </source>
</evidence>
<dbReference type="SUPFAM" id="SSF52540">
    <property type="entry name" value="P-loop containing nucleoside triphosphate hydrolases"/>
    <property type="match status" value="1"/>
</dbReference>
<dbReference type="InterPro" id="IPR027417">
    <property type="entry name" value="P-loop_NTPase"/>
</dbReference>
<comment type="similarity">
    <text evidence="2">Belongs to the thymidylate kinase family.</text>
</comment>
<evidence type="ECO:0000313" key="12">
    <source>
        <dbReference type="Proteomes" id="UP000094455"/>
    </source>
</evidence>
<dbReference type="Gene3D" id="3.40.50.300">
    <property type="entry name" value="P-loop containing nucleotide triphosphate hydrolases"/>
    <property type="match status" value="1"/>
</dbReference>
<dbReference type="GeneID" id="30180736"/>
<dbReference type="OrthoDB" id="425602at2759"/>
<dbReference type="STRING" id="763406.A0A1E3NPC9"/>
<dbReference type="PANTHER" id="PTHR10344">
    <property type="entry name" value="THYMIDYLATE KINASE"/>
    <property type="match status" value="1"/>
</dbReference>
<dbReference type="HAMAP" id="MF_00165">
    <property type="entry name" value="Thymidylate_kinase"/>
    <property type="match status" value="1"/>
</dbReference>
<proteinExistence type="inferred from homology"/>
<keyword evidence="6" id="KW-0545">Nucleotide biosynthesis</keyword>
<evidence type="ECO:0000256" key="5">
    <source>
        <dbReference type="ARBA" id="ARBA00022679"/>
    </source>
</evidence>
<dbReference type="Proteomes" id="UP000094455">
    <property type="component" value="Unassembled WGS sequence"/>
</dbReference>
<evidence type="ECO:0000256" key="6">
    <source>
        <dbReference type="ARBA" id="ARBA00022727"/>
    </source>
</evidence>
<keyword evidence="12" id="KW-1185">Reference proteome</keyword>
<keyword evidence="8" id="KW-0418">Kinase</keyword>
<evidence type="ECO:0000259" key="10">
    <source>
        <dbReference type="Pfam" id="PF02223"/>
    </source>
</evidence>
<dbReference type="GO" id="GO:0005829">
    <property type="term" value="C:cytosol"/>
    <property type="evidence" value="ECO:0007669"/>
    <property type="project" value="TreeGrafter"/>
</dbReference>
<dbReference type="GO" id="GO:0006227">
    <property type="term" value="P:dUDP biosynthetic process"/>
    <property type="evidence" value="ECO:0007669"/>
    <property type="project" value="EnsemblFungi"/>
</dbReference>
<dbReference type="GO" id="GO:0120136">
    <property type="term" value="F:dUMP kinase activity"/>
    <property type="evidence" value="ECO:0007669"/>
    <property type="project" value="EnsemblFungi"/>
</dbReference>
<dbReference type="EC" id="2.7.4.9" evidence="3"/>
<reference evidence="11 12" key="1">
    <citation type="journal article" date="2016" name="Proc. Natl. Acad. Sci. U.S.A.">
        <title>Comparative genomics of biotechnologically important yeasts.</title>
        <authorList>
            <person name="Riley R."/>
            <person name="Haridas S."/>
            <person name="Wolfe K.H."/>
            <person name="Lopes M.R."/>
            <person name="Hittinger C.T."/>
            <person name="Goeker M."/>
            <person name="Salamov A.A."/>
            <person name="Wisecaver J.H."/>
            <person name="Long T.M."/>
            <person name="Calvey C.H."/>
            <person name="Aerts A.L."/>
            <person name="Barry K.W."/>
            <person name="Choi C."/>
            <person name="Clum A."/>
            <person name="Coughlan A.Y."/>
            <person name="Deshpande S."/>
            <person name="Douglass A.P."/>
            <person name="Hanson S.J."/>
            <person name="Klenk H.-P."/>
            <person name="LaButti K.M."/>
            <person name="Lapidus A."/>
            <person name="Lindquist E.A."/>
            <person name="Lipzen A.M."/>
            <person name="Meier-Kolthoff J.P."/>
            <person name="Ohm R.A."/>
            <person name="Otillar R.P."/>
            <person name="Pangilinan J.L."/>
            <person name="Peng Y."/>
            <person name="Rokas A."/>
            <person name="Rosa C.A."/>
            <person name="Scheuner C."/>
            <person name="Sibirny A.A."/>
            <person name="Slot J.C."/>
            <person name="Stielow J.B."/>
            <person name="Sun H."/>
            <person name="Kurtzman C.P."/>
            <person name="Blackwell M."/>
            <person name="Grigoriev I.V."/>
            <person name="Jeffries T.W."/>
        </authorList>
    </citation>
    <scope>NUCLEOTIDE SEQUENCE [LARGE SCALE GENOMIC DNA]</scope>
    <source>
        <strain evidence="11 12">NRRL Y-2026</strain>
    </source>
</reference>
<dbReference type="InterPro" id="IPR039430">
    <property type="entry name" value="Thymidylate_kin-like_dom"/>
</dbReference>
<dbReference type="GO" id="GO:0004550">
    <property type="term" value="F:nucleoside diphosphate kinase activity"/>
    <property type="evidence" value="ECO:0007669"/>
    <property type="project" value="EnsemblFungi"/>
</dbReference>
<name>A0A1E3NPC9_9ASCO</name>
<dbReference type="AlphaFoldDB" id="A0A1E3NPC9"/>
<organism evidence="11 12">
    <name type="scientific">Pichia membranifaciens NRRL Y-2026</name>
    <dbReference type="NCBI Taxonomy" id="763406"/>
    <lineage>
        <taxon>Eukaryota</taxon>
        <taxon>Fungi</taxon>
        <taxon>Dikarya</taxon>
        <taxon>Ascomycota</taxon>
        <taxon>Saccharomycotina</taxon>
        <taxon>Pichiomycetes</taxon>
        <taxon>Pichiales</taxon>
        <taxon>Pichiaceae</taxon>
        <taxon>Pichia</taxon>
    </lineage>
</organism>
<protein>
    <recommendedName>
        <fullName evidence="4">Thymidylate kinase</fullName>
        <ecNumber evidence="3">2.7.4.9</ecNumber>
    </recommendedName>
</protein>
<evidence type="ECO:0000256" key="4">
    <source>
        <dbReference type="ARBA" id="ARBA00017144"/>
    </source>
</evidence>
<feature type="domain" description="Thymidylate kinase-like" evidence="10">
    <location>
        <begin position="8"/>
        <end position="161"/>
    </location>
</feature>